<proteinExistence type="inferred from homology"/>
<dbReference type="RefSeq" id="WP_132563872.1">
    <property type="nucleotide sequence ID" value="NZ_SMBH01000008.1"/>
</dbReference>
<dbReference type="PANTHER" id="PTHR33337:SF40">
    <property type="entry name" value="CENP-V_GFA DOMAIN-CONTAINING PROTEIN-RELATED"/>
    <property type="match status" value="1"/>
</dbReference>
<gene>
    <name evidence="6" type="ORF">EV132_108181</name>
</gene>
<dbReference type="PANTHER" id="PTHR33337">
    <property type="entry name" value="GFA DOMAIN-CONTAINING PROTEIN"/>
    <property type="match status" value="1"/>
</dbReference>
<evidence type="ECO:0000256" key="2">
    <source>
        <dbReference type="ARBA" id="ARBA00022723"/>
    </source>
</evidence>
<dbReference type="Proteomes" id="UP000294576">
    <property type="component" value="Unassembled WGS sequence"/>
</dbReference>
<organism evidence="6 7">
    <name type="scientific">Rhizobium sullae</name>
    <name type="common">Rhizobium hedysari</name>
    <dbReference type="NCBI Taxonomy" id="50338"/>
    <lineage>
        <taxon>Bacteria</taxon>
        <taxon>Pseudomonadati</taxon>
        <taxon>Pseudomonadota</taxon>
        <taxon>Alphaproteobacteria</taxon>
        <taxon>Hyphomicrobiales</taxon>
        <taxon>Rhizobiaceae</taxon>
        <taxon>Rhizobium/Agrobacterium group</taxon>
        <taxon>Rhizobium</taxon>
    </lineage>
</organism>
<evidence type="ECO:0000313" key="6">
    <source>
        <dbReference type="EMBL" id="TCU14811.1"/>
    </source>
</evidence>
<dbReference type="InterPro" id="IPR011057">
    <property type="entry name" value="Mss4-like_sf"/>
</dbReference>
<comment type="caution">
    <text evidence="6">The sequence shown here is derived from an EMBL/GenBank/DDBJ whole genome shotgun (WGS) entry which is preliminary data.</text>
</comment>
<dbReference type="Gene3D" id="3.90.1590.10">
    <property type="entry name" value="glutathione-dependent formaldehyde- activating enzyme (gfa)"/>
    <property type="match status" value="1"/>
</dbReference>
<evidence type="ECO:0000259" key="5">
    <source>
        <dbReference type="PROSITE" id="PS51891"/>
    </source>
</evidence>
<keyword evidence="4" id="KW-0456">Lyase</keyword>
<evidence type="ECO:0000256" key="3">
    <source>
        <dbReference type="ARBA" id="ARBA00022833"/>
    </source>
</evidence>
<dbReference type="AlphaFoldDB" id="A0A4R3Q1K4"/>
<dbReference type="SUPFAM" id="SSF51316">
    <property type="entry name" value="Mss4-like"/>
    <property type="match status" value="1"/>
</dbReference>
<feature type="domain" description="CENP-V/GFA" evidence="5">
    <location>
        <begin position="6"/>
        <end position="123"/>
    </location>
</feature>
<dbReference type="EMBL" id="SMBH01000008">
    <property type="protein sequence ID" value="TCU14811.1"/>
    <property type="molecule type" value="Genomic_DNA"/>
</dbReference>
<protein>
    <recommendedName>
        <fullName evidence="5">CENP-V/GFA domain-containing protein</fullName>
    </recommendedName>
</protein>
<reference evidence="6 7" key="1">
    <citation type="submission" date="2019-03" db="EMBL/GenBank/DDBJ databases">
        <title>Genomic Encyclopedia of Type Strains, Phase IV (KMG-V): Genome sequencing to study the core and pangenomes of soil and plant-associated prokaryotes.</title>
        <authorList>
            <person name="Whitman W."/>
        </authorList>
    </citation>
    <scope>NUCLEOTIDE SEQUENCE [LARGE SCALE GENOMIC DNA]</scope>
    <source>
        <strain evidence="6 7">Hc14</strain>
    </source>
</reference>
<dbReference type="PROSITE" id="PS51891">
    <property type="entry name" value="CENP_V_GFA"/>
    <property type="match status" value="1"/>
</dbReference>
<sequence length="141" mass="15486">MTRKPITGRCFCGAAQFEVSSAPILKRACWCRDCQYLSCGNASINVVFASGDIAIKGELSEYASVADSGQIIRRRFCPTCGTQMFSEAMSQPGYIVVRVGTLDQPNIAEPTSVIWTASAPDWAWINPHIPRFEKHVEAVPE</sequence>
<keyword evidence="3" id="KW-0862">Zinc</keyword>
<comment type="similarity">
    <text evidence="1">Belongs to the Gfa family.</text>
</comment>
<evidence type="ECO:0000256" key="4">
    <source>
        <dbReference type="ARBA" id="ARBA00023239"/>
    </source>
</evidence>
<dbReference type="Pfam" id="PF04828">
    <property type="entry name" value="GFA"/>
    <property type="match status" value="1"/>
</dbReference>
<name>A0A4R3Q1K4_RHISU</name>
<evidence type="ECO:0000313" key="7">
    <source>
        <dbReference type="Proteomes" id="UP000294576"/>
    </source>
</evidence>
<dbReference type="InterPro" id="IPR006913">
    <property type="entry name" value="CENP-V/GFA"/>
</dbReference>
<dbReference type="GO" id="GO:0016846">
    <property type="term" value="F:carbon-sulfur lyase activity"/>
    <property type="evidence" value="ECO:0007669"/>
    <property type="project" value="InterPro"/>
</dbReference>
<dbReference type="GO" id="GO:0046872">
    <property type="term" value="F:metal ion binding"/>
    <property type="evidence" value="ECO:0007669"/>
    <property type="project" value="UniProtKB-KW"/>
</dbReference>
<evidence type="ECO:0000256" key="1">
    <source>
        <dbReference type="ARBA" id="ARBA00005495"/>
    </source>
</evidence>
<keyword evidence="2" id="KW-0479">Metal-binding</keyword>
<accession>A0A4R3Q1K4</accession>